<name>A0AAI9CQT5_9VIBR</name>
<dbReference type="AlphaFoldDB" id="A0AAI9CQT5"/>
<accession>A0AAI9CQT5</accession>
<protein>
    <submittedName>
        <fullName evidence="1">DUF4303 domain-containing protein</fullName>
    </submittedName>
</protein>
<gene>
    <name evidence="1" type="ORF">RZY48_000080</name>
</gene>
<evidence type="ECO:0000313" key="2">
    <source>
        <dbReference type="Proteomes" id="UP001253463"/>
    </source>
</evidence>
<dbReference type="Proteomes" id="UP001253463">
    <property type="component" value="Unassembled WGS sequence"/>
</dbReference>
<reference evidence="1" key="1">
    <citation type="submission" date="2023-10" db="EMBL/GenBank/DDBJ databases">
        <authorList>
            <consortium name="PulseNet: The National Subtyping Network for Foodborne Disease Surveillance"/>
        </authorList>
    </citation>
    <scope>NUCLEOTIDE SEQUENCE</scope>
    <source>
        <strain evidence="1">PNUSAV004886</strain>
    </source>
</reference>
<comment type="caution">
    <text evidence="1">The sequence shown here is derived from an EMBL/GenBank/DDBJ whole genome shotgun (WGS) entry which is preliminary data.</text>
</comment>
<evidence type="ECO:0000313" key="1">
    <source>
        <dbReference type="EMBL" id="ELN6930717.1"/>
    </source>
</evidence>
<organism evidence="1 2">
    <name type="scientific">Vibrio navarrensis</name>
    <dbReference type="NCBI Taxonomy" id="29495"/>
    <lineage>
        <taxon>Bacteria</taxon>
        <taxon>Pseudomonadati</taxon>
        <taxon>Pseudomonadota</taxon>
        <taxon>Gammaproteobacteria</taxon>
        <taxon>Vibrionales</taxon>
        <taxon>Vibrionaceae</taxon>
        <taxon>Vibrio</taxon>
    </lineage>
</organism>
<dbReference type="Pfam" id="PF14136">
    <property type="entry name" value="DUF4303"/>
    <property type="match status" value="1"/>
</dbReference>
<sequence>MNINKLTQKIEEASRKCFLELRNKYGEANISGYALYSDASAMSVSPALNSVSHLEKKRTEDPGDFIYYKWSPGEWAHEFEGAGFFQEVSKLLSEEAKNIETQDKLEDFKRTVYEACVQSLENLISEGLLVKSDDAYVIVFTISDSEYPEKEIEWIKRLSTESNSKEFSAWIVTL</sequence>
<dbReference type="InterPro" id="IPR025409">
    <property type="entry name" value="DUF4303"/>
</dbReference>
<dbReference type="EMBL" id="ABNSCA010000001">
    <property type="protein sequence ID" value="ELN6930717.1"/>
    <property type="molecule type" value="Genomic_DNA"/>
</dbReference>
<proteinExistence type="predicted"/>
<dbReference type="RefSeq" id="WP_158136423.1">
    <property type="nucleotide sequence ID" value="NZ_CP046792.1"/>
</dbReference>